<dbReference type="EMBL" id="BJTG01000003">
    <property type="protein sequence ID" value="GEJ56761.1"/>
    <property type="molecule type" value="Genomic_DNA"/>
</dbReference>
<feature type="binding site" evidence="4">
    <location>
        <position position="152"/>
    </location>
    <ligand>
        <name>GTP</name>
        <dbReference type="ChEBI" id="CHEBI:37565"/>
    </ligand>
</feature>
<dbReference type="Pfam" id="PF00091">
    <property type="entry name" value="Tubulin"/>
    <property type="match status" value="1"/>
</dbReference>
<dbReference type="CDD" id="cd02201">
    <property type="entry name" value="FtsZ_type1"/>
    <property type="match status" value="1"/>
</dbReference>
<dbReference type="GO" id="GO:0003924">
    <property type="term" value="F:GTPase activity"/>
    <property type="evidence" value="ECO:0007669"/>
    <property type="project" value="UniProtKB-UniRule"/>
</dbReference>
<proteinExistence type="inferred from homology"/>
<protein>
    <recommendedName>
        <fullName evidence="4 5">Cell division protein FtsZ</fullName>
    </recommendedName>
</protein>
<dbReference type="SMART" id="SM00864">
    <property type="entry name" value="Tubulin"/>
    <property type="match status" value="1"/>
</dbReference>
<dbReference type="InterPro" id="IPR024757">
    <property type="entry name" value="FtsZ_C"/>
</dbReference>
<feature type="region of interest" description="Disordered" evidence="7">
    <location>
        <begin position="373"/>
        <end position="434"/>
    </location>
</feature>
<dbReference type="GO" id="GO:0051258">
    <property type="term" value="P:protein polymerization"/>
    <property type="evidence" value="ECO:0007669"/>
    <property type="project" value="UniProtKB-UniRule"/>
</dbReference>
<name>A0A7I9VK52_9BACT</name>
<dbReference type="InterPro" id="IPR036525">
    <property type="entry name" value="Tubulin/FtsZ_GTPase_sf"/>
</dbReference>
<dbReference type="PRINTS" id="PR00423">
    <property type="entry name" value="CELLDVISFTSZ"/>
</dbReference>
<dbReference type="NCBIfam" id="TIGR00065">
    <property type="entry name" value="ftsZ"/>
    <property type="match status" value="1"/>
</dbReference>
<dbReference type="InterPro" id="IPR000158">
    <property type="entry name" value="Cell_div_FtsZ"/>
</dbReference>
<evidence type="ECO:0000313" key="10">
    <source>
        <dbReference type="EMBL" id="GEJ56761.1"/>
    </source>
</evidence>
<feature type="domain" description="Tubulin/FtsZ 2-layer sandwich" evidence="9">
    <location>
        <begin position="216"/>
        <end position="334"/>
    </location>
</feature>
<dbReference type="InterPro" id="IPR003008">
    <property type="entry name" value="Tubulin_FtsZ_GTPase"/>
</dbReference>
<dbReference type="PROSITE" id="PS01134">
    <property type="entry name" value="FTSZ_1"/>
    <property type="match status" value="1"/>
</dbReference>
<dbReference type="Gene3D" id="3.40.50.1440">
    <property type="entry name" value="Tubulin/FtsZ, GTPase domain"/>
    <property type="match status" value="1"/>
</dbReference>
<dbReference type="InterPro" id="IPR018316">
    <property type="entry name" value="Tubulin/FtsZ_2-layer-sand-dom"/>
</dbReference>
<feature type="domain" description="Tubulin/FtsZ GTPase" evidence="8">
    <location>
        <begin position="22"/>
        <end position="214"/>
    </location>
</feature>
<sequence length="434" mass="44617">MREHERDQDMIELSDRNEPGARIKVIGVGGGGGNAINTMVAGRLEGVEFIAANTDVQALAANKAGVKIQLGKASSRGLGAGANPDRGREAALEARDAVADALAGADMVFVTAGMGGGTGTGGAPIVADVAKQSGALTVGVVTKPFLFEGNKRRKQAEQGLAELKAAVDTLIVIPNQRLISVAGENVCLADAFKRADEVLLHAVQGISDIITVHGLVNVDFADVRTIMCEQGMALMGTGRAAGDRRAIEAMQAAISSPLLEDVSLDGATGLLVNITGGPSLTLYEVNEAVTMAQTAADPEANIIFGSVIDERMGDEVKITVIATGFAQKEAPIRLVQKAQIAMPMAAPRATPAPVAAASPAAVLATAARAVAPAEAPRREPVKVASGAAAPPRPPPIPSRTRPAMSPDGFKPSDDDQYDIPAFLRLRGGQTGLPE</sequence>
<comment type="subcellular location">
    <subcellularLocation>
        <location evidence="4">Cytoplasm</location>
    </subcellularLocation>
    <text evidence="4">Assembles at midcell at the inner surface of the cytoplasmic membrane.</text>
</comment>
<keyword evidence="4 6" id="KW-0131">Cell cycle</keyword>
<accession>A0A7I9VK52</accession>
<keyword evidence="11" id="KW-1185">Reference proteome</keyword>
<evidence type="ECO:0000256" key="4">
    <source>
        <dbReference type="HAMAP-Rule" id="MF_00909"/>
    </source>
</evidence>
<gene>
    <name evidence="4" type="primary">ftsZ</name>
    <name evidence="10" type="ORF">AMYX_15020</name>
</gene>
<dbReference type="GO" id="GO:0032153">
    <property type="term" value="C:cell division site"/>
    <property type="evidence" value="ECO:0007669"/>
    <property type="project" value="UniProtKB-UniRule"/>
</dbReference>
<dbReference type="InterPro" id="IPR037103">
    <property type="entry name" value="Tubulin/FtsZ-like_C"/>
</dbReference>
<dbReference type="Pfam" id="PF12327">
    <property type="entry name" value="FtsZ_C"/>
    <property type="match status" value="1"/>
</dbReference>
<dbReference type="FunFam" id="3.40.50.1440:FF:000001">
    <property type="entry name" value="Cell division protein FtsZ"/>
    <property type="match status" value="1"/>
</dbReference>
<evidence type="ECO:0000256" key="6">
    <source>
        <dbReference type="RuleBase" id="RU000631"/>
    </source>
</evidence>
<evidence type="ECO:0000256" key="5">
    <source>
        <dbReference type="NCBIfam" id="TIGR00065"/>
    </source>
</evidence>
<comment type="function">
    <text evidence="4 6">Essential cell division protein that forms a contractile ring structure (Z ring) at the future cell division site. The regulation of the ring assembly controls the timing and the location of cell division. One of the functions of the FtsZ ring is to recruit other cell division proteins to the septum to produce a new cell wall between the dividing cells. Binds GTP and shows GTPase activity.</text>
</comment>
<evidence type="ECO:0000313" key="11">
    <source>
        <dbReference type="Proteomes" id="UP000503640"/>
    </source>
</evidence>
<organism evidence="10 11">
    <name type="scientific">Anaeromyxobacter diazotrophicus</name>
    <dbReference type="NCBI Taxonomy" id="2590199"/>
    <lineage>
        <taxon>Bacteria</taxon>
        <taxon>Pseudomonadati</taxon>
        <taxon>Myxococcota</taxon>
        <taxon>Myxococcia</taxon>
        <taxon>Myxococcales</taxon>
        <taxon>Cystobacterineae</taxon>
        <taxon>Anaeromyxobacteraceae</taxon>
        <taxon>Anaeromyxobacter</taxon>
    </lineage>
</organism>
<dbReference type="GO" id="GO:0043093">
    <property type="term" value="P:FtsZ-dependent cytokinesis"/>
    <property type="evidence" value="ECO:0007669"/>
    <property type="project" value="UniProtKB-UniRule"/>
</dbReference>
<keyword evidence="4 6" id="KW-0132">Cell division</keyword>
<evidence type="ECO:0000259" key="8">
    <source>
        <dbReference type="SMART" id="SM00864"/>
    </source>
</evidence>
<keyword evidence="4 6" id="KW-0717">Septation</keyword>
<dbReference type="SUPFAM" id="SSF55307">
    <property type="entry name" value="Tubulin C-terminal domain-like"/>
    <property type="match status" value="1"/>
</dbReference>
<dbReference type="GO" id="GO:0000917">
    <property type="term" value="P:division septum assembly"/>
    <property type="evidence" value="ECO:0007669"/>
    <property type="project" value="UniProtKB-KW"/>
</dbReference>
<dbReference type="Gene3D" id="3.30.1330.20">
    <property type="entry name" value="Tubulin/FtsZ, C-terminal domain"/>
    <property type="match status" value="1"/>
</dbReference>
<keyword evidence="4" id="KW-0963">Cytoplasm</keyword>
<evidence type="ECO:0000256" key="3">
    <source>
        <dbReference type="ARBA" id="ARBA00023134"/>
    </source>
</evidence>
<dbReference type="InterPro" id="IPR045061">
    <property type="entry name" value="FtsZ/CetZ"/>
</dbReference>
<feature type="binding site" evidence="4">
    <location>
        <position position="148"/>
    </location>
    <ligand>
        <name>GTP</name>
        <dbReference type="ChEBI" id="CHEBI:37565"/>
    </ligand>
</feature>
<dbReference type="GO" id="GO:0005525">
    <property type="term" value="F:GTP binding"/>
    <property type="evidence" value="ECO:0007669"/>
    <property type="project" value="UniProtKB-UniRule"/>
</dbReference>
<dbReference type="PANTHER" id="PTHR30314:SF3">
    <property type="entry name" value="MITOCHONDRIAL DIVISION PROTEIN FSZA"/>
    <property type="match status" value="1"/>
</dbReference>
<comment type="similarity">
    <text evidence="1 4 6">Belongs to the FtsZ family.</text>
</comment>
<dbReference type="SUPFAM" id="SSF52490">
    <property type="entry name" value="Tubulin nucleotide-binding domain-like"/>
    <property type="match status" value="1"/>
</dbReference>
<dbReference type="PROSITE" id="PS01135">
    <property type="entry name" value="FTSZ_2"/>
    <property type="match status" value="1"/>
</dbReference>
<dbReference type="InterPro" id="IPR008280">
    <property type="entry name" value="Tub_FtsZ_C"/>
</dbReference>
<dbReference type="GO" id="GO:0005737">
    <property type="term" value="C:cytoplasm"/>
    <property type="evidence" value="ECO:0007669"/>
    <property type="project" value="UniProtKB-SubCell"/>
</dbReference>
<dbReference type="PANTHER" id="PTHR30314">
    <property type="entry name" value="CELL DIVISION PROTEIN FTSZ-RELATED"/>
    <property type="match status" value="1"/>
</dbReference>
<feature type="binding site" evidence="4">
    <location>
        <begin position="117"/>
        <end position="119"/>
    </location>
    <ligand>
        <name>GTP</name>
        <dbReference type="ChEBI" id="CHEBI:37565"/>
    </ligand>
</feature>
<evidence type="ECO:0000256" key="7">
    <source>
        <dbReference type="SAM" id="MobiDB-lite"/>
    </source>
</evidence>
<keyword evidence="3 4" id="KW-0342">GTP-binding</keyword>
<dbReference type="HAMAP" id="MF_00909">
    <property type="entry name" value="FtsZ"/>
    <property type="match status" value="1"/>
</dbReference>
<feature type="binding site" evidence="4">
    <location>
        <position position="196"/>
    </location>
    <ligand>
        <name>GTP</name>
        <dbReference type="ChEBI" id="CHEBI:37565"/>
    </ligand>
</feature>
<reference evidence="11" key="1">
    <citation type="journal article" date="2020" name="Appl. Environ. Microbiol.">
        <title>Diazotrophic Anaeromyxobacter Isolates from Soils.</title>
        <authorList>
            <person name="Masuda Y."/>
            <person name="Yamanaka H."/>
            <person name="Xu Z.X."/>
            <person name="Shiratori Y."/>
            <person name="Aono T."/>
            <person name="Amachi S."/>
            <person name="Senoo K."/>
            <person name="Itoh H."/>
        </authorList>
    </citation>
    <scope>NUCLEOTIDE SEQUENCE [LARGE SCALE GENOMIC DNA]</scope>
    <source>
        <strain evidence="11">R267</strain>
    </source>
</reference>
<dbReference type="InterPro" id="IPR020805">
    <property type="entry name" value="Cell_div_FtsZ_CS"/>
</dbReference>
<keyword evidence="2 4" id="KW-0547">Nucleotide-binding</keyword>
<evidence type="ECO:0000259" key="9">
    <source>
        <dbReference type="SMART" id="SM00865"/>
    </source>
</evidence>
<comment type="caution">
    <text evidence="10">The sequence shown here is derived from an EMBL/GenBank/DDBJ whole genome shotgun (WGS) entry which is preliminary data.</text>
</comment>
<comment type="subunit">
    <text evidence="4">Homodimer. Polymerizes to form a dynamic ring structure in a strictly GTP-dependent manner. Interacts directly with several other division proteins.</text>
</comment>
<dbReference type="SMART" id="SM00865">
    <property type="entry name" value="Tubulin_C"/>
    <property type="match status" value="1"/>
</dbReference>
<feature type="binding site" evidence="4">
    <location>
        <begin position="30"/>
        <end position="34"/>
    </location>
    <ligand>
        <name>GTP</name>
        <dbReference type="ChEBI" id="CHEBI:37565"/>
    </ligand>
</feature>
<dbReference type="AlphaFoldDB" id="A0A7I9VK52"/>
<evidence type="ECO:0000256" key="2">
    <source>
        <dbReference type="ARBA" id="ARBA00022741"/>
    </source>
</evidence>
<dbReference type="Proteomes" id="UP000503640">
    <property type="component" value="Unassembled WGS sequence"/>
</dbReference>
<evidence type="ECO:0000256" key="1">
    <source>
        <dbReference type="ARBA" id="ARBA00009690"/>
    </source>
</evidence>